<dbReference type="Pfam" id="PF08282">
    <property type="entry name" value="Hydrolase_3"/>
    <property type="match status" value="1"/>
</dbReference>
<evidence type="ECO:0000256" key="2">
    <source>
        <dbReference type="ARBA" id="ARBA00022448"/>
    </source>
</evidence>
<dbReference type="Gene3D" id="2.70.150.10">
    <property type="entry name" value="Calcium-transporting ATPase, cytoplasmic transduction domain A"/>
    <property type="match status" value="1"/>
</dbReference>
<dbReference type="InterPro" id="IPR023298">
    <property type="entry name" value="ATPase_P-typ_TM_dom_sf"/>
</dbReference>
<keyword evidence="10" id="KW-0703">Sarcoplasmic reticulum</keyword>
<evidence type="ECO:0000259" key="18">
    <source>
        <dbReference type="SMART" id="SM00831"/>
    </source>
</evidence>
<dbReference type="SUPFAM" id="SSF81653">
    <property type="entry name" value="Calcium ATPase, transduction domain A"/>
    <property type="match status" value="1"/>
</dbReference>
<keyword evidence="6 16" id="KW-0547">Nucleotide-binding</keyword>
<dbReference type="InterPro" id="IPR006068">
    <property type="entry name" value="ATPase_P-typ_cation-transptr_C"/>
</dbReference>
<dbReference type="InterPro" id="IPR004014">
    <property type="entry name" value="ATPase_P-typ_cation-transptr_N"/>
</dbReference>
<evidence type="ECO:0000313" key="20">
    <source>
        <dbReference type="Proteomes" id="UP000726737"/>
    </source>
</evidence>
<keyword evidence="9" id="KW-0460">Magnesium</keyword>
<dbReference type="Pfam" id="PF00689">
    <property type="entry name" value="Cation_ATPase_C"/>
    <property type="match status" value="1"/>
</dbReference>
<dbReference type="PRINTS" id="PR00119">
    <property type="entry name" value="CATATPASE"/>
</dbReference>
<dbReference type="SFLD" id="SFLDS00003">
    <property type="entry name" value="Haloacid_Dehalogenase"/>
    <property type="match status" value="1"/>
</dbReference>
<keyword evidence="7 16" id="KW-0106">Calcium</keyword>
<dbReference type="InterPro" id="IPR018303">
    <property type="entry name" value="ATPase_P-typ_P_site"/>
</dbReference>
<evidence type="ECO:0000256" key="15">
    <source>
        <dbReference type="ARBA" id="ARBA00038148"/>
    </source>
</evidence>
<organism evidence="19 20">
    <name type="scientific">Mortierella polycephala</name>
    <dbReference type="NCBI Taxonomy" id="41804"/>
    <lineage>
        <taxon>Eukaryota</taxon>
        <taxon>Fungi</taxon>
        <taxon>Fungi incertae sedis</taxon>
        <taxon>Mucoromycota</taxon>
        <taxon>Mortierellomycotina</taxon>
        <taxon>Mortierellomycetes</taxon>
        <taxon>Mortierellales</taxon>
        <taxon>Mortierellaceae</taxon>
        <taxon>Mortierella</taxon>
    </lineage>
</organism>
<evidence type="ECO:0000256" key="4">
    <source>
        <dbReference type="ARBA" id="ARBA00022568"/>
    </source>
</evidence>
<dbReference type="NCBIfam" id="TIGR01494">
    <property type="entry name" value="ATPase_P-type"/>
    <property type="match status" value="3"/>
</dbReference>
<comment type="function">
    <text evidence="16">Catalyzes the hydrolysis of ATP coupled with the transport of calcium.</text>
</comment>
<dbReference type="NCBIfam" id="TIGR01116">
    <property type="entry name" value="ATPase-IIA1_Ca"/>
    <property type="match status" value="1"/>
</dbReference>
<dbReference type="PANTHER" id="PTHR42861">
    <property type="entry name" value="CALCIUM-TRANSPORTING ATPASE"/>
    <property type="match status" value="1"/>
</dbReference>
<dbReference type="PROSITE" id="PS00154">
    <property type="entry name" value="ATPASE_E1_E2"/>
    <property type="match status" value="1"/>
</dbReference>
<comment type="catalytic activity">
    <reaction evidence="16">
        <text>Ca(2+)(in) + ATP + H2O = Ca(2+)(out) + ADP + phosphate + H(+)</text>
        <dbReference type="Rhea" id="RHEA:18105"/>
        <dbReference type="ChEBI" id="CHEBI:15377"/>
        <dbReference type="ChEBI" id="CHEBI:15378"/>
        <dbReference type="ChEBI" id="CHEBI:29108"/>
        <dbReference type="ChEBI" id="CHEBI:30616"/>
        <dbReference type="ChEBI" id="CHEBI:43474"/>
        <dbReference type="ChEBI" id="CHEBI:456216"/>
        <dbReference type="EC" id="7.2.2.10"/>
    </reaction>
</comment>
<accession>A0A9P6QE85</accession>
<feature type="region of interest" description="Disordered" evidence="17">
    <location>
        <begin position="1"/>
        <end position="93"/>
    </location>
</feature>
<evidence type="ECO:0000313" key="19">
    <source>
        <dbReference type="EMBL" id="KAG0264693.1"/>
    </source>
</evidence>
<dbReference type="EMBL" id="JAAAJA010000045">
    <property type="protein sequence ID" value="KAG0264693.1"/>
    <property type="molecule type" value="Genomic_DNA"/>
</dbReference>
<keyword evidence="4 16" id="KW-0109">Calcium transport</keyword>
<evidence type="ECO:0000256" key="12">
    <source>
        <dbReference type="ARBA" id="ARBA00022989"/>
    </source>
</evidence>
<dbReference type="SUPFAM" id="SSF81660">
    <property type="entry name" value="Metal cation-transporting ATPase, ATP-binding domain N"/>
    <property type="match status" value="1"/>
</dbReference>
<evidence type="ECO:0000256" key="8">
    <source>
        <dbReference type="ARBA" id="ARBA00022840"/>
    </source>
</evidence>
<dbReference type="InterPro" id="IPR044492">
    <property type="entry name" value="P_typ_ATPase_HD_dom"/>
</dbReference>
<name>A0A9P6QE85_9FUNG</name>
<gene>
    <name evidence="19" type="ORF">BG011_006270</name>
</gene>
<evidence type="ECO:0000256" key="9">
    <source>
        <dbReference type="ARBA" id="ARBA00022842"/>
    </source>
</evidence>
<dbReference type="InterPro" id="IPR001757">
    <property type="entry name" value="P_typ_ATPase"/>
</dbReference>
<dbReference type="FunFam" id="2.70.150.10:FF:000014">
    <property type="entry name" value="Calcium-transporting ATPase, putative"/>
    <property type="match status" value="1"/>
</dbReference>
<dbReference type="Pfam" id="PF13246">
    <property type="entry name" value="Cation_ATPase"/>
    <property type="match status" value="1"/>
</dbReference>
<dbReference type="Gene3D" id="1.20.1110.10">
    <property type="entry name" value="Calcium-transporting ATPase, transmembrane domain"/>
    <property type="match status" value="1"/>
</dbReference>
<dbReference type="GO" id="GO:0005388">
    <property type="term" value="F:P-type calcium transporter activity"/>
    <property type="evidence" value="ECO:0007669"/>
    <property type="project" value="UniProtKB-EC"/>
</dbReference>
<dbReference type="SFLD" id="SFLDG00002">
    <property type="entry name" value="C1.7:_P-type_atpase_like"/>
    <property type="match status" value="1"/>
</dbReference>
<comment type="similarity">
    <text evidence="15 16">Belongs to the cation transport ATPase (P-type) (TC 3.A.3) family.</text>
</comment>
<dbReference type="Gene3D" id="3.40.50.1000">
    <property type="entry name" value="HAD superfamily/HAD-like"/>
    <property type="match status" value="1"/>
</dbReference>
<feature type="transmembrane region" description="Helical" evidence="16">
    <location>
        <begin position="555"/>
        <end position="572"/>
    </location>
</feature>
<dbReference type="InterPro" id="IPR059000">
    <property type="entry name" value="ATPase_P-type_domA"/>
</dbReference>
<dbReference type="SUPFAM" id="SSF56784">
    <property type="entry name" value="HAD-like"/>
    <property type="match status" value="1"/>
</dbReference>
<sequence>MPGNFLSKQAKKIPLPGDKKKSAGSQVQESRVIKSASDSCSLHEYSEVIKASVDSKSHPLNTAPTKQGRGSSAKSKRKGGGGESVESPISPASQVFPKEESPIIHYPHSVSSAVQFSPQRRAWVQSSVNQSLTPQLSNVLKSVQAWDMIDYDHHYGQTHPHPNQCAVRSAYNNPDESTGLLLVKVMQVTNKATTKVFDVEWSLRVGSVERTSYPSRSFKDNSGNTATMNELFLFDVNEPFQLEMTVTGNPVPTKFGTMAGLTNGQTVNLGQLNMSFCLEPMGKSVRTYKLGQPASEDSGNCSVKSDCEVVVMIGLHILEEPIEDRSWETETLYQGFLTLMTRGGRMGPPDYEKVDVGANGFSMIVDPHGFNMKSIVNYGVEVSELDYCIYAFTDSSHLHEMWNAHLEEALDRYQRNMARRQEVERARLARRASQSPSRHSFGSSVPPTPQEEEEEEEAECPSQQLIDLKYVWKLTSSLLSPDQLSTAAHQTLADMNDSFTRSPKVILDHFNVNADKGLTPSQVKAGLEKYGKNELPEEDPTPLWEMILEQFKDQLVIILLGAAAISLVLAVLEDDNSGTAFVEPIVILLILIANAAVGVIQESNAEQAIEALKEYSPHEAKVLRDGSMSKVYATDLVPGDIIEVAVGDKIPADCRVIEINSSNFRIDQALLTGESVSVTKVTEVVSDHRAVKQDQINMLFSGTTVVLGKAKAVIVQTGSNTAIGDIHKSITSQISEKTPLKRKLDEFGDDLAKVITVICILVWLVNIRHFNDPSHQGWLKGAIYYFKIAVALAVAAIPEGLSVVITTCLALGTKKMAKKNAIVRSLPSVETLGCTSVICSDKTGTLTTNQMSVARVLVVDNKAGNTAEYLVQGTSFSPVGDILNADGKIISSLSTVSQTLDELAQICAICNNSSISYNSTNDTHINVGEPTEAALKVLVEKMGTDDAAVNASLDSLSAEKRVDVCNQYYTERVKKLATLDFSRDRKSMSVLVTKTSTDPRTCSGATSASLLVKGAPESILERCTSIRLSTAGEVVPLTDAIRATILEKVLDYGEGQALRVLGLAVVENQSSNLSDWDFKEPENLYKYEQNMIFIGLVAMLDPPRPEVATAIAKCRTAGIRVIVITGDNKNTAESICRKIGVFSANEDLTGKSYTGREFDDMNEKEQRLAVSRASLFSRTEPTHKSKLVDLLQSMGEVVAMTGDGVNDAPALKKADIGIAMGSGTDVAKLAADMVLADDNFASIEAAVEEGRSIYNNTKQFIRYLISSNIGEVVSIFLTVLLGMPEALIPVQLLWVNLVTDGLPATALGFNPPDNEIMRQPPRNSREPLVGGWLFFRYMVIGIYVGVATVFGYAWWFIFYAQGPQISFYQLSHFHQCSSLFPEIGCQMFTDFMSKKATTMSLSILVTIEMFNAINSLSENESLFTLPLWSNMYLVFSIILSMALHFMILYVPFFSNLFLILPLNMEEWKAVVYISFPVIVIDEILKFVSRTFVSPPAKKLKQD</sequence>
<dbReference type="InterPro" id="IPR023214">
    <property type="entry name" value="HAD_sf"/>
</dbReference>
<evidence type="ECO:0000256" key="10">
    <source>
        <dbReference type="ARBA" id="ARBA00022951"/>
    </source>
</evidence>
<dbReference type="SUPFAM" id="SSF81665">
    <property type="entry name" value="Calcium ATPase, transmembrane domain M"/>
    <property type="match status" value="1"/>
</dbReference>
<dbReference type="FunFam" id="1.20.1110.10:FF:000037">
    <property type="entry name" value="Calcium-transporting ATPase, putative"/>
    <property type="match status" value="1"/>
</dbReference>
<dbReference type="InterPro" id="IPR023299">
    <property type="entry name" value="ATPase_P-typ_cyto_dom_N"/>
</dbReference>
<dbReference type="EC" id="7.2.2.10" evidence="16"/>
<dbReference type="FunFam" id="1.20.1110.10:FF:000065">
    <property type="entry name" value="Sarcoplasmic/endoplasmic reticulum calcium ATPase 1"/>
    <property type="match status" value="1"/>
</dbReference>
<dbReference type="InterPro" id="IPR005782">
    <property type="entry name" value="P-type_ATPase_IIA"/>
</dbReference>
<dbReference type="CDD" id="cd02083">
    <property type="entry name" value="P-type_ATPase_SERCA"/>
    <property type="match status" value="1"/>
</dbReference>
<evidence type="ECO:0000256" key="14">
    <source>
        <dbReference type="ARBA" id="ARBA00023136"/>
    </source>
</evidence>
<dbReference type="PRINTS" id="PR00121">
    <property type="entry name" value="NAKATPASE"/>
</dbReference>
<proteinExistence type="inferred from homology"/>
<dbReference type="Pfam" id="PF00122">
    <property type="entry name" value="E1-E2_ATPase"/>
    <property type="match status" value="1"/>
</dbReference>
<feature type="compositionally biased region" description="Acidic residues" evidence="17">
    <location>
        <begin position="450"/>
        <end position="459"/>
    </location>
</feature>
<evidence type="ECO:0000256" key="5">
    <source>
        <dbReference type="ARBA" id="ARBA00022692"/>
    </source>
</evidence>
<dbReference type="GO" id="GO:0016020">
    <property type="term" value="C:membrane"/>
    <property type="evidence" value="ECO:0007669"/>
    <property type="project" value="UniProtKB-SubCell"/>
</dbReference>
<reference evidence="19" key="1">
    <citation type="journal article" date="2020" name="Fungal Divers.">
        <title>Resolving the Mortierellaceae phylogeny through synthesis of multi-gene phylogenetics and phylogenomics.</title>
        <authorList>
            <person name="Vandepol N."/>
            <person name="Liber J."/>
            <person name="Desiro A."/>
            <person name="Na H."/>
            <person name="Kennedy M."/>
            <person name="Barry K."/>
            <person name="Grigoriev I.V."/>
            <person name="Miller A.N."/>
            <person name="O'Donnell K."/>
            <person name="Stajich J.E."/>
            <person name="Bonito G."/>
        </authorList>
    </citation>
    <scope>NUCLEOTIDE SEQUENCE</scope>
    <source>
        <strain evidence="19">KOD948</strain>
    </source>
</reference>
<evidence type="ECO:0000256" key="6">
    <source>
        <dbReference type="ARBA" id="ARBA00022741"/>
    </source>
</evidence>
<dbReference type="InterPro" id="IPR008250">
    <property type="entry name" value="ATPase_P-typ_transduc_dom_A_sf"/>
</dbReference>
<keyword evidence="11" id="KW-1278">Translocase</keyword>
<dbReference type="GO" id="GO:0016887">
    <property type="term" value="F:ATP hydrolysis activity"/>
    <property type="evidence" value="ECO:0007669"/>
    <property type="project" value="InterPro"/>
</dbReference>
<keyword evidence="13 16" id="KW-0406">Ion transport</keyword>
<feature type="domain" description="Cation-transporting P-type ATPase N-terminal" evidence="18">
    <location>
        <begin position="497"/>
        <end position="571"/>
    </location>
</feature>
<keyword evidence="12 16" id="KW-1133">Transmembrane helix</keyword>
<dbReference type="Pfam" id="PF00690">
    <property type="entry name" value="Cation_ATPase_N"/>
    <property type="match status" value="1"/>
</dbReference>
<keyword evidence="2 16" id="KW-0813">Transport</keyword>
<dbReference type="SMART" id="SM00831">
    <property type="entry name" value="Cation_ATPase_N"/>
    <property type="match status" value="1"/>
</dbReference>
<feature type="transmembrane region" description="Helical" evidence="16">
    <location>
        <begin position="1260"/>
        <end position="1283"/>
    </location>
</feature>
<dbReference type="InterPro" id="IPR036412">
    <property type="entry name" value="HAD-like_sf"/>
</dbReference>
<evidence type="ECO:0000256" key="13">
    <source>
        <dbReference type="ARBA" id="ARBA00023065"/>
    </source>
</evidence>
<dbReference type="Proteomes" id="UP000726737">
    <property type="component" value="Unassembled WGS sequence"/>
</dbReference>
<comment type="caution">
    <text evidence="16">Lacks conserved residue(s) required for the propagation of feature annotation.</text>
</comment>
<dbReference type="GO" id="GO:0005524">
    <property type="term" value="F:ATP binding"/>
    <property type="evidence" value="ECO:0007669"/>
    <property type="project" value="UniProtKB-KW"/>
</dbReference>
<evidence type="ECO:0000256" key="7">
    <source>
        <dbReference type="ARBA" id="ARBA00022837"/>
    </source>
</evidence>
<evidence type="ECO:0000256" key="1">
    <source>
        <dbReference type="ARBA" id="ARBA00004326"/>
    </source>
</evidence>
<dbReference type="SFLD" id="SFLDF00027">
    <property type="entry name" value="p-type_atpase"/>
    <property type="match status" value="1"/>
</dbReference>
<feature type="region of interest" description="Disordered" evidence="17">
    <location>
        <begin position="424"/>
        <end position="461"/>
    </location>
</feature>
<dbReference type="OrthoDB" id="10342747at2759"/>
<evidence type="ECO:0000256" key="3">
    <source>
        <dbReference type="ARBA" id="ARBA00022553"/>
    </source>
</evidence>
<dbReference type="Gene3D" id="3.40.1110.10">
    <property type="entry name" value="Calcium-transporting ATPase, cytoplasmic domain N"/>
    <property type="match status" value="1"/>
</dbReference>
<comment type="caution">
    <text evidence="19">The sequence shown here is derived from an EMBL/GenBank/DDBJ whole genome shotgun (WGS) entry which is preliminary data.</text>
</comment>
<keyword evidence="5 16" id="KW-0812">Transmembrane</keyword>
<protein>
    <recommendedName>
        <fullName evidence="16">Calcium-transporting ATPase</fullName>
        <ecNumber evidence="16">7.2.2.10</ecNumber>
    </recommendedName>
</protein>
<feature type="transmembrane region" description="Helical" evidence="16">
    <location>
        <begin position="751"/>
        <end position="770"/>
    </location>
</feature>
<keyword evidence="8 16" id="KW-0067">ATP-binding</keyword>
<keyword evidence="20" id="KW-1185">Reference proteome</keyword>
<keyword evidence="3" id="KW-0597">Phosphoprotein</keyword>
<keyword evidence="14 16" id="KW-0472">Membrane</keyword>
<feature type="compositionally biased region" description="Polar residues" evidence="17">
    <location>
        <begin position="432"/>
        <end position="445"/>
    </location>
</feature>
<feature type="transmembrane region" description="Helical" evidence="16">
    <location>
        <begin position="1334"/>
        <end position="1358"/>
    </location>
</feature>
<dbReference type="FunFam" id="3.40.1110.10:FF:000003">
    <property type="entry name" value="Calcium-transporting ATPase"/>
    <property type="match status" value="1"/>
</dbReference>
<evidence type="ECO:0000256" key="16">
    <source>
        <dbReference type="RuleBase" id="RU361146"/>
    </source>
</evidence>
<feature type="transmembrane region" description="Helical" evidence="16">
    <location>
        <begin position="782"/>
        <end position="811"/>
    </location>
</feature>
<dbReference type="FunFam" id="3.40.50.1000:FF:000005">
    <property type="entry name" value="Calcium-transporting ATPase 1"/>
    <property type="match status" value="1"/>
</dbReference>
<evidence type="ECO:0000256" key="11">
    <source>
        <dbReference type="ARBA" id="ARBA00022967"/>
    </source>
</evidence>
<comment type="subcellular location">
    <subcellularLocation>
        <location evidence="16">Membrane</location>
        <topology evidence="16">Multi-pass membrane protein</topology>
    </subcellularLocation>
    <subcellularLocation>
        <location evidence="1">Sarcoplasmic reticulum membrane</location>
        <topology evidence="1">Multi-pass membrane protein</topology>
    </subcellularLocation>
</comment>
<evidence type="ECO:0000256" key="17">
    <source>
        <dbReference type="SAM" id="MobiDB-lite"/>
    </source>
</evidence>
<feature type="transmembrane region" description="Helical" evidence="16">
    <location>
        <begin position="1433"/>
        <end position="1458"/>
    </location>
</feature>